<gene>
    <name evidence="1" type="ORF">F4Y08_00495</name>
</gene>
<protein>
    <submittedName>
        <fullName evidence="1">Uncharacterized protein</fullName>
    </submittedName>
</protein>
<organism evidence="1">
    <name type="scientific">Caldilineaceae bacterium SB0662_bin_9</name>
    <dbReference type="NCBI Taxonomy" id="2605258"/>
    <lineage>
        <taxon>Bacteria</taxon>
        <taxon>Bacillati</taxon>
        <taxon>Chloroflexota</taxon>
        <taxon>Caldilineae</taxon>
        <taxon>Caldilineales</taxon>
        <taxon>Caldilineaceae</taxon>
    </lineage>
</organism>
<reference evidence="1" key="1">
    <citation type="submission" date="2019-09" db="EMBL/GenBank/DDBJ databases">
        <title>Characterisation of the sponge microbiome using genome-centric metagenomics.</title>
        <authorList>
            <person name="Engelberts J.P."/>
            <person name="Robbins S.J."/>
            <person name="De Goeij J.M."/>
            <person name="Aranda M."/>
            <person name="Bell S.C."/>
            <person name="Webster N.S."/>
        </authorList>
    </citation>
    <scope>NUCLEOTIDE SEQUENCE</scope>
    <source>
        <strain evidence="1">SB0662_bin_9</strain>
    </source>
</reference>
<accession>A0A6B1DN26</accession>
<comment type="caution">
    <text evidence="1">The sequence shown here is derived from an EMBL/GenBank/DDBJ whole genome shotgun (WGS) entry which is preliminary data.</text>
</comment>
<sequence length="184" mass="20427">MIMTPTLFLEAFGQLASDMAAIRAEEEDLYSVFRVRAELMGWSSTDPHLTWLWGLEEAELTDDSASPRIGFVQVGMSEDTIEARREWRQQAPGFVPLPYRRCATVAPMGMLPAACQCFADALRRFGHVTLAGMQVTILNMDFPARSSADLLSGINWFRLTPTMRVTALIALDRALLGKGIITIS</sequence>
<name>A0A6B1DN26_9CHLR</name>
<proteinExistence type="predicted"/>
<evidence type="ECO:0000313" key="1">
    <source>
        <dbReference type="EMBL" id="MYD88808.1"/>
    </source>
</evidence>
<dbReference type="AlphaFoldDB" id="A0A6B1DN26"/>
<dbReference type="EMBL" id="VXPY01000004">
    <property type="protein sequence ID" value="MYD88808.1"/>
    <property type="molecule type" value="Genomic_DNA"/>
</dbReference>